<accession>A0A1A9RQX5</accession>
<keyword evidence="1" id="KW-0732">Signal</keyword>
<evidence type="ECO:0000313" key="4">
    <source>
        <dbReference type="Proteomes" id="UP000078103"/>
    </source>
</evidence>
<protein>
    <recommendedName>
        <fullName evidence="2">SH3b domain-containing protein</fullName>
    </recommendedName>
</protein>
<dbReference type="Gene3D" id="2.30.30.40">
    <property type="entry name" value="SH3 Domains"/>
    <property type="match status" value="1"/>
</dbReference>
<dbReference type="RefSeq" id="WP_064105819.1">
    <property type="nucleotide sequence ID" value="NZ_LXSH01000018.1"/>
</dbReference>
<dbReference type="AlphaFoldDB" id="A0A1A9RQX5"/>
<feature type="chain" id="PRO_5008396071" description="SH3b domain-containing protein" evidence="1">
    <location>
        <begin position="26"/>
        <end position="172"/>
    </location>
</feature>
<sequence length="172" mass="19542">MRHSVWRLPSIAALVLAIFSLSAAAQTCVVPNSDMQSGDKVNLRAQPTTQSRILVQLADNEEKLDFLGTQGNWFHVRRLSGGRHVEGYIHKSQGNLLHSYIVSSRDGHANVRTERQDQDDVGERIRVGQLRTGTRVWVLPEWNEGDWLYITKPTEGFIHKSQLQRETLGRCQ</sequence>
<dbReference type="Proteomes" id="UP000078103">
    <property type="component" value="Unassembled WGS sequence"/>
</dbReference>
<evidence type="ECO:0000259" key="2">
    <source>
        <dbReference type="Pfam" id="PF08239"/>
    </source>
</evidence>
<evidence type="ECO:0000256" key="1">
    <source>
        <dbReference type="SAM" id="SignalP"/>
    </source>
</evidence>
<dbReference type="EMBL" id="LXSH01000018">
    <property type="protein sequence ID" value="OAM22036.1"/>
    <property type="molecule type" value="Genomic_DNA"/>
</dbReference>
<name>A0A1A9RQX5_EIKCO</name>
<reference evidence="4" key="1">
    <citation type="submission" date="2016-05" db="EMBL/GenBank/DDBJ databases">
        <title>Draft genome of Corynebacterium afermentans subsp. afermentans LCDC 88199T.</title>
        <authorList>
            <person name="Bernier A.-M."/>
            <person name="Bernard K."/>
        </authorList>
    </citation>
    <scope>NUCLEOTIDE SEQUENCE [LARGE SCALE GENOMIC DNA]</scope>
    <source>
        <strain evidence="4">NML120819</strain>
    </source>
</reference>
<feature type="signal peptide" evidence="1">
    <location>
        <begin position="1"/>
        <end position="25"/>
    </location>
</feature>
<comment type="caution">
    <text evidence="3">The sequence shown here is derived from an EMBL/GenBank/DDBJ whole genome shotgun (WGS) entry which is preliminary data.</text>
</comment>
<organism evidence="3 4">
    <name type="scientific">Eikenella corrodens</name>
    <dbReference type="NCBI Taxonomy" id="539"/>
    <lineage>
        <taxon>Bacteria</taxon>
        <taxon>Pseudomonadati</taxon>
        <taxon>Pseudomonadota</taxon>
        <taxon>Betaproteobacteria</taxon>
        <taxon>Neisseriales</taxon>
        <taxon>Neisseriaceae</taxon>
        <taxon>Eikenella</taxon>
    </lineage>
</organism>
<feature type="domain" description="SH3b" evidence="2">
    <location>
        <begin position="40"/>
        <end position="92"/>
    </location>
</feature>
<dbReference type="Pfam" id="PF08239">
    <property type="entry name" value="SH3_3"/>
    <property type="match status" value="1"/>
</dbReference>
<gene>
    <name evidence="3" type="ORF">A7P89_06320</name>
</gene>
<evidence type="ECO:0000313" key="3">
    <source>
        <dbReference type="EMBL" id="OAM22036.1"/>
    </source>
</evidence>
<dbReference type="InterPro" id="IPR003646">
    <property type="entry name" value="SH3-like_bac-type"/>
</dbReference>
<proteinExistence type="predicted"/>